<dbReference type="RefSeq" id="WP_284197498.1">
    <property type="nucleotide sequence ID" value="NZ_BSOG01000004.1"/>
</dbReference>
<dbReference type="Pfam" id="PF03705">
    <property type="entry name" value="CheR_N"/>
    <property type="match status" value="1"/>
</dbReference>
<organism evidence="7 8">
    <name type="scientific">Chitinimonas prasina</name>
    <dbReference type="NCBI Taxonomy" id="1434937"/>
    <lineage>
        <taxon>Bacteria</taxon>
        <taxon>Pseudomonadati</taxon>
        <taxon>Pseudomonadota</taxon>
        <taxon>Betaproteobacteria</taxon>
        <taxon>Neisseriales</taxon>
        <taxon>Chitinibacteraceae</taxon>
        <taxon>Chitinimonas</taxon>
    </lineage>
</organism>
<dbReference type="Gene3D" id="3.40.50.150">
    <property type="entry name" value="Vaccinia Virus protein VP39"/>
    <property type="match status" value="1"/>
</dbReference>
<keyword evidence="2 5" id="KW-0489">Methyltransferase</keyword>
<evidence type="ECO:0000313" key="8">
    <source>
        <dbReference type="Proteomes" id="UP001156706"/>
    </source>
</evidence>
<comment type="function">
    <text evidence="5">Methylation of the membrane-bound methyl-accepting chemotaxis proteins (MCP) to form gamma-glutamyl methyl ester residues in MCP.</text>
</comment>
<dbReference type="EC" id="2.1.1.80" evidence="5"/>
<dbReference type="InterPro" id="IPR022642">
    <property type="entry name" value="CheR_C"/>
</dbReference>
<dbReference type="InterPro" id="IPR022641">
    <property type="entry name" value="CheR_N"/>
</dbReference>
<dbReference type="Proteomes" id="UP001156706">
    <property type="component" value="Unassembled WGS sequence"/>
</dbReference>
<dbReference type="InterPro" id="IPR029063">
    <property type="entry name" value="SAM-dependent_MTases_sf"/>
</dbReference>
<evidence type="ECO:0000313" key="7">
    <source>
        <dbReference type="EMBL" id="GLR14425.1"/>
    </source>
</evidence>
<dbReference type="InterPro" id="IPR026024">
    <property type="entry name" value="Chemotaxis_MeTrfase_CheR"/>
</dbReference>
<dbReference type="SMART" id="SM00138">
    <property type="entry name" value="MeTrc"/>
    <property type="match status" value="1"/>
</dbReference>
<evidence type="ECO:0000256" key="5">
    <source>
        <dbReference type="PIRNR" id="PIRNR000410"/>
    </source>
</evidence>
<evidence type="ECO:0000259" key="6">
    <source>
        <dbReference type="PROSITE" id="PS50123"/>
    </source>
</evidence>
<dbReference type="InterPro" id="IPR000780">
    <property type="entry name" value="CheR_MeTrfase"/>
</dbReference>
<evidence type="ECO:0000256" key="4">
    <source>
        <dbReference type="ARBA" id="ARBA00022691"/>
    </source>
</evidence>
<dbReference type="PROSITE" id="PS50123">
    <property type="entry name" value="CHER"/>
    <property type="match status" value="1"/>
</dbReference>
<reference evidence="8" key="1">
    <citation type="journal article" date="2019" name="Int. J. Syst. Evol. Microbiol.">
        <title>The Global Catalogue of Microorganisms (GCM) 10K type strain sequencing project: providing services to taxonomists for standard genome sequencing and annotation.</title>
        <authorList>
            <consortium name="The Broad Institute Genomics Platform"/>
            <consortium name="The Broad Institute Genome Sequencing Center for Infectious Disease"/>
            <person name="Wu L."/>
            <person name="Ma J."/>
        </authorList>
    </citation>
    <scope>NUCLEOTIDE SEQUENCE [LARGE SCALE GENOMIC DNA]</scope>
    <source>
        <strain evidence="8">NBRC 110044</strain>
    </source>
</reference>
<dbReference type="PANTHER" id="PTHR24422:SF19">
    <property type="entry name" value="CHEMOTAXIS PROTEIN METHYLTRANSFERASE"/>
    <property type="match status" value="1"/>
</dbReference>
<dbReference type="Pfam" id="PF01739">
    <property type="entry name" value="CheR"/>
    <property type="match status" value="1"/>
</dbReference>
<dbReference type="PRINTS" id="PR00996">
    <property type="entry name" value="CHERMTFRASE"/>
</dbReference>
<sequence length="287" mass="32707">MKGNAPGSPRLLHAQRDFAYTGSDFQLAREMIRERAGLVLAECKQHMVYNRLSKRVRALGLSSINSYLTLLCEDATHPEWEDFTSALTTHLTAFYREPHHFEMLSDLLHTRGREPSRIWCAAASTGEEPYTIAMTVAEVYGRFDTPVEIVASDIDIRALAHAEQGIYSIERVTKMPQERIRQFFQRGTGKRHGYARVCADLMRMVSFMPCNLLDSRWPISGQFDFIFCRNVLIYFKREDQYTLTARLVSQLKPQGVLFLGHSENPQGSGLILETVGKTAYRAKGPRP</sequence>
<dbReference type="InterPro" id="IPR036804">
    <property type="entry name" value="CheR_N_sf"/>
</dbReference>
<dbReference type="Gene3D" id="1.10.155.10">
    <property type="entry name" value="Chemotaxis receptor methyltransferase CheR, N-terminal domain"/>
    <property type="match status" value="1"/>
</dbReference>
<keyword evidence="8" id="KW-1185">Reference proteome</keyword>
<dbReference type="EMBL" id="BSOG01000004">
    <property type="protein sequence ID" value="GLR14425.1"/>
    <property type="molecule type" value="Genomic_DNA"/>
</dbReference>
<gene>
    <name evidence="7" type="primary">cheR2_1</name>
    <name evidence="7" type="ORF">GCM10007907_32150</name>
</gene>
<dbReference type="SUPFAM" id="SSF53335">
    <property type="entry name" value="S-adenosyl-L-methionine-dependent methyltransferases"/>
    <property type="match status" value="1"/>
</dbReference>
<dbReference type="GO" id="GO:0008168">
    <property type="term" value="F:methyltransferase activity"/>
    <property type="evidence" value="ECO:0007669"/>
    <property type="project" value="UniProtKB-KW"/>
</dbReference>
<dbReference type="InterPro" id="IPR050903">
    <property type="entry name" value="Bact_Chemotaxis_MeTrfase"/>
</dbReference>
<keyword evidence="3 5" id="KW-0808">Transferase</keyword>
<accession>A0ABQ5YM24</accession>
<comment type="catalytic activity">
    <reaction evidence="1 5">
        <text>L-glutamyl-[protein] + S-adenosyl-L-methionine = [protein]-L-glutamate 5-O-methyl ester + S-adenosyl-L-homocysteine</text>
        <dbReference type="Rhea" id="RHEA:24452"/>
        <dbReference type="Rhea" id="RHEA-COMP:10208"/>
        <dbReference type="Rhea" id="RHEA-COMP:10311"/>
        <dbReference type="ChEBI" id="CHEBI:29973"/>
        <dbReference type="ChEBI" id="CHEBI:57856"/>
        <dbReference type="ChEBI" id="CHEBI:59789"/>
        <dbReference type="ChEBI" id="CHEBI:82795"/>
        <dbReference type="EC" id="2.1.1.80"/>
    </reaction>
</comment>
<feature type="domain" description="CheR-type methyltransferase" evidence="6">
    <location>
        <begin position="13"/>
        <end position="285"/>
    </location>
</feature>
<evidence type="ECO:0000256" key="3">
    <source>
        <dbReference type="ARBA" id="ARBA00022679"/>
    </source>
</evidence>
<proteinExistence type="predicted"/>
<dbReference type="PANTHER" id="PTHR24422">
    <property type="entry name" value="CHEMOTAXIS PROTEIN METHYLTRANSFERASE"/>
    <property type="match status" value="1"/>
</dbReference>
<dbReference type="GO" id="GO:0032259">
    <property type="term" value="P:methylation"/>
    <property type="evidence" value="ECO:0007669"/>
    <property type="project" value="UniProtKB-KW"/>
</dbReference>
<keyword evidence="4 5" id="KW-0949">S-adenosyl-L-methionine</keyword>
<protein>
    <recommendedName>
        <fullName evidence="5">Chemotaxis protein methyltransferase</fullName>
        <ecNumber evidence="5">2.1.1.80</ecNumber>
    </recommendedName>
</protein>
<dbReference type="PIRSF" id="PIRSF000410">
    <property type="entry name" value="CheR"/>
    <property type="match status" value="1"/>
</dbReference>
<dbReference type="SUPFAM" id="SSF47757">
    <property type="entry name" value="Chemotaxis receptor methyltransferase CheR, N-terminal domain"/>
    <property type="match status" value="1"/>
</dbReference>
<comment type="caution">
    <text evidence="7">The sequence shown here is derived from an EMBL/GenBank/DDBJ whole genome shotgun (WGS) entry which is preliminary data.</text>
</comment>
<evidence type="ECO:0000256" key="1">
    <source>
        <dbReference type="ARBA" id="ARBA00001541"/>
    </source>
</evidence>
<name>A0ABQ5YM24_9NEIS</name>
<evidence type="ECO:0000256" key="2">
    <source>
        <dbReference type="ARBA" id="ARBA00022603"/>
    </source>
</evidence>